<evidence type="ECO:0000256" key="2">
    <source>
        <dbReference type="ARBA" id="ARBA00022692"/>
    </source>
</evidence>
<protein>
    <submittedName>
        <fullName evidence="6">UbiA family prenyltransferase</fullName>
    </submittedName>
</protein>
<evidence type="ECO:0000313" key="7">
    <source>
        <dbReference type="Proteomes" id="UP001501004"/>
    </source>
</evidence>
<dbReference type="Gene3D" id="1.10.357.140">
    <property type="entry name" value="UbiA prenyltransferase"/>
    <property type="match status" value="1"/>
</dbReference>
<reference evidence="7" key="1">
    <citation type="journal article" date="2019" name="Int. J. Syst. Evol. Microbiol.">
        <title>The Global Catalogue of Microorganisms (GCM) 10K type strain sequencing project: providing services to taxonomists for standard genome sequencing and annotation.</title>
        <authorList>
            <consortium name="The Broad Institute Genomics Platform"/>
            <consortium name="The Broad Institute Genome Sequencing Center for Infectious Disease"/>
            <person name="Wu L."/>
            <person name="Ma J."/>
        </authorList>
    </citation>
    <scope>NUCLEOTIDE SEQUENCE [LARGE SCALE GENOMIC DNA]</scope>
    <source>
        <strain evidence="7">JCM 16949</strain>
    </source>
</reference>
<evidence type="ECO:0000256" key="5">
    <source>
        <dbReference type="SAM" id="Phobius"/>
    </source>
</evidence>
<keyword evidence="3 5" id="KW-1133">Transmembrane helix</keyword>
<feature type="transmembrane region" description="Helical" evidence="5">
    <location>
        <begin position="136"/>
        <end position="155"/>
    </location>
</feature>
<sequence length="281" mass="28341">MRGPGRRHPVLALVGSTHPGPTLAVTLITVLLGMGVVLEPWRLAMLGAAMLCGQASVGLANDWLDAARDRAAGRRDKPVATGEVGIPLVRGAAFAGLLLAVALTLPLGLLAAIAHALFIAAGWAYNLWLKRTALSLLPYLVGFGALPAIVTLALPSPALPAAWAPAAGALLGVAAHFANVLPDLEADRATGVVGLPHRLGARTSGIVTFLALAATSGLVVFGSGMPGFVGWACLGVEAAIAVAGITLALTRPPGRPLFRLVILGALVAVVSLVLSGAHLVA</sequence>
<dbReference type="Pfam" id="PF01040">
    <property type="entry name" value="UbiA"/>
    <property type="match status" value="1"/>
</dbReference>
<dbReference type="InterPro" id="IPR000537">
    <property type="entry name" value="UbiA_prenyltransferase"/>
</dbReference>
<accession>A0ABP7FKA3</accession>
<keyword evidence="2 5" id="KW-0812">Transmembrane</keyword>
<dbReference type="InterPro" id="IPR044878">
    <property type="entry name" value="UbiA_sf"/>
</dbReference>
<dbReference type="Proteomes" id="UP001501004">
    <property type="component" value="Unassembled WGS sequence"/>
</dbReference>
<comment type="caution">
    <text evidence="6">The sequence shown here is derived from an EMBL/GenBank/DDBJ whole genome shotgun (WGS) entry which is preliminary data.</text>
</comment>
<evidence type="ECO:0000256" key="4">
    <source>
        <dbReference type="ARBA" id="ARBA00023136"/>
    </source>
</evidence>
<evidence type="ECO:0000256" key="1">
    <source>
        <dbReference type="ARBA" id="ARBA00004141"/>
    </source>
</evidence>
<feature type="transmembrane region" description="Helical" evidence="5">
    <location>
        <begin position="257"/>
        <end position="280"/>
    </location>
</feature>
<evidence type="ECO:0000313" key="6">
    <source>
        <dbReference type="EMBL" id="GAA3742088.1"/>
    </source>
</evidence>
<proteinExistence type="predicted"/>
<comment type="subcellular location">
    <subcellularLocation>
        <location evidence="1">Membrane</location>
        <topology evidence="1">Multi-pass membrane protein</topology>
    </subcellularLocation>
</comment>
<feature type="transmembrane region" description="Helical" evidence="5">
    <location>
        <begin position="21"/>
        <end position="38"/>
    </location>
</feature>
<feature type="transmembrane region" description="Helical" evidence="5">
    <location>
        <begin position="228"/>
        <end position="250"/>
    </location>
</feature>
<name>A0ABP7FKA3_9MICO</name>
<feature type="transmembrane region" description="Helical" evidence="5">
    <location>
        <begin position="161"/>
        <end position="182"/>
    </location>
</feature>
<feature type="transmembrane region" description="Helical" evidence="5">
    <location>
        <begin position="203"/>
        <end position="222"/>
    </location>
</feature>
<gene>
    <name evidence="6" type="ORF">GCM10022239_17100</name>
</gene>
<organism evidence="6 7">
    <name type="scientific">Leifsonella bigeumensis</name>
    <dbReference type="NCBI Taxonomy" id="433643"/>
    <lineage>
        <taxon>Bacteria</taxon>
        <taxon>Bacillati</taxon>
        <taxon>Actinomycetota</taxon>
        <taxon>Actinomycetes</taxon>
        <taxon>Micrococcales</taxon>
        <taxon>Microbacteriaceae</taxon>
        <taxon>Leifsonella</taxon>
    </lineage>
</organism>
<dbReference type="RefSeq" id="WP_344755704.1">
    <property type="nucleotide sequence ID" value="NZ_BAABAE010000003.1"/>
</dbReference>
<dbReference type="EMBL" id="BAABAE010000003">
    <property type="protein sequence ID" value="GAA3742088.1"/>
    <property type="molecule type" value="Genomic_DNA"/>
</dbReference>
<evidence type="ECO:0000256" key="3">
    <source>
        <dbReference type="ARBA" id="ARBA00022989"/>
    </source>
</evidence>
<keyword evidence="4 5" id="KW-0472">Membrane</keyword>
<keyword evidence="7" id="KW-1185">Reference proteome</keyword>